<name>A0A5N4AVF4_PHOPY</name>
<dbReference type="InterPro" id="IPR011051">
    <property type="entry name" value="RmlC_Cupin_sf"/>
</dbReference>
<dbReference type="InterPro" id="IPR004313">
    <property type="entry name" value="ARD"/>
</dbReference>
<dbReference type="GO" id="GO:0010309">
    <property type="term" value="F:acireductone dioxygenase [iron(II)-requiring] activity"/>
    <property type="evidence" value="ECO:0007669"/>
    <property type="project" value="UniProtKB-EC"/>
</dbReference>
<dbReference type="SUPFAM" id="SSF51182">
    <property type="entry name" value="RmlC-like cupins"/>
    <property type="match status" value="1"/>
</dbReference>
<keyword evidence="12" id="KW-1185">Reference proteome</keyword>
<comment type="caution">
    <text evidence="11">The sequence shown here is derived from an EMBL/GenBank/DDBJ whole genome shotgun (WGS) entry which is preliminary data.</text>
</comment>
<evidence type="ECO:0000256" key="3">
    <source>
        <dbReference type="ARBA" id="ARBA00022596"/>
    </source>
</evidence>
<evidence type="ECO:0000256" key="8">
    <source>
        <dbReference type="ARBA" id="ARBA00023004"/>
    </source>
</evidence>
<dbReference type="PANTHER" id="PTHR23418:SF0">
    <property type="entry name" value="ACIREDUCTONE DIOXYGENASE"/>
    <property type="match status" value="1"/>
</dbReference>
<dbReference type="AlphaFoldDB" id="A0A5N4AVF4"/>
<dbReference type="PANTHER" id="PTHR23418">
    <property type="entry name" value="ACIREDUCTONE DIOXYGENASE"/>
    <property type="match status" value="1"/>
</dbReference>
<comment type="cofactor">
    <cofactor evidence="2">
        <name>Fe(2+)</name>
        <dbReference type="ChEBI" id="CHEBI:29033"/>
    </cofactor>
</comment>
<evidence type="ECO:0000256" key="1">
    <source>
        <dbReference type="ARBA" id="ARBA00000428"/>
    </source>
</evidence>
<evidence type="ECO:0000313" key="11">
    <source>
        <dbReference type="EMBL" id="KAB0801355.1"/>
    </source>
</evidence>
<keyword evidence="8" id="KW-0408">Iron</keyword>
<dbReference type="OrthoDB" id="1867259at2759"/>
<keyword evidence="5" id="KW-0479">Metal-binding</keyword>
<dbReference type="GO" id="GO:0046872">
    <property type="term" value="F:metal ion binding"/>
    <property type="evidence" value="ECO:0007669"/>
    <property type="project" value="UniProtKB-KW"/>
</dbReference>
<keyword evidence="9" id="KW-0486">Methionine biosynthesis</keyword>
<keyword evidence="4" id="KW-0028">Amino-acid biosynthesis</keyword>
<evidence type="ECO:0000256" key="7">
    <source>
        <dbReference type="ARBA" id="ARBA00023002"/>
    </source>
</evidence>
<dbReference type="Proteomes" id="UP000327044">
    <property type="component" value="Unassembled WGS sequence"/>
</dbReference>
<proteinExistence type="predicted"/>
<evidence type="ECO:0000256" key="6">
    <source>
        <dbReference type="ARBA" id="ARBA00022964"/>
    </source>
</evidence>
<evidence type="ECO:0000256" key="2">
    <source>
        <dbReference type="ARBA" id="ARBA00001954"/>
    </source>
</evidence>
<dbReference type="InParanoid" id="A0A5N4AVF4"/>
<keyword evidence="7" id="KW-0560">Oxidoreductase</keyword>
<evidence type="ECO:0000256" key="4">
    <source>
        <dbReference type="ARBA" id="ARBA00022605"/>
    </source>
</evidence>
<evidence type="ECO:0000256" key="10">
    <source>
        <dbReference type="ARBA" id="ARBA00039005"/>
    </source>
</evidence>
<sequence>MGRAWYMLSEITDQRLENHLDPPQFVDMAVVNAETGVLLYEVILDTDAEWKEIVQKHNLVFVFDQHCSRETPDYNDFMRIIFTEHSHDYPGIRLITAGSGYFDVRDRSNRWIRIEVVTGDFIIIPGGISHRFTMDSNESVTSKKFDDA</sequence>
<dbReference type="EMBL" id="VVIM01000003">
    <property type="protein sequence ID" value="KAB0801355.1"/>
    <property type="molecule type" value="Genomic_DNA"/>
</dbReference>
<dbReference type="GO" id="GO:0009086">
    <property type="term" value="P:methionine biosynthetic process"/>
    <property type="evidence" value="ECO:0007669"/>
    <property type="project" value="UniProtKB-KW"/>
</dbReference>
<keyword evidence="3" id="KW-0533">Nickel</keyword>
<protein>
    <recommendedName>
        <fullName evidence="10">acireductone dioxygenase (Fe(2+)-requiring)</fullName>
        <ecNumber evidence="10">1.13.11.54</ecNumber>
    </recommendedName>
</protein>
<dbReference type="EC" id="1.13.11.54" evidence="10"/>
<reference evidence="11 12" key="1">
    <citation type="journal article" date="2018" name="Elife">
        <title>Firefly genomes illuminate parallel origins of bioluminescence in beetles.</title>
        <authorList>
            <person name="Fallon T.R."/>
            <person name="Lower S.E."/>
            <person name="Chang C.H."/>
            <person name="Bessho-Uehara M."/>
            <person name="Martin G.J."/>
            <person name="Bewick A.J."/>
            <person name="Behringer M."/>
            <person name="Debat H.J."/>
            <person name="Wong I."/>
            <person name="Day J.C."/>
            <person name="Suvorov A."/>
            <person name="Silva C.J."/>
            <person name="Stanger-Hall K.F."/>
            <person name="Hall D.W."/>
            <person name="Schmitz R.J."/>
            <person name="Nelson D.R."/>
            <person name="Lewis S.M."/>
            <person name="Shigenobu S."/>
            <person name="Bybee S.M."/>
            <person name="Larracuente A.M."/>
            <person name="Oba Y."/>
            <person name="Weng J.K."/>
        </authorList>
    </citation>
    <scope>NUCLEOTIDE SEQUENCE [LARGE SCALE GENOMIC DNA]</scope>
    <source>
        <strain evidence="11">1611_PpyrPB1</strain>
        <tissue evidence="11">Whole body</tissue>
    </source>
</reference>
<dbReference type="CDD" id="cd02232">
    <property type="entry name" value="cupin_ARD"/>
    <property type="match status" value="1"/>
</dbReference>
<comment type="catalytic activity">
    <reaction evidence="1">
        <text>1,2-dihydroxy-5-(methylsulfanyl)pent-1-en-3-one + O2 = 4-methylsulfanyl-2-oxobutanoate + formate + 2 H(+)</text>
        <dbReference type="Rhea" id="RHEA:24504"/>
        <dbReference type="ChEBI" id="CHEBI:15378"/>
        <dbReference type="ChEBI" id="CHEBI:15379"/>
        <dbReference type="ChEBI" id="CHEBI:15740"/>
        <dbReference type="ChEBI" id="CHEBI:16723"/>
        <dbReference type="ChEBI" id="CHEBI:49252"/>
        <dbReference type="EC" id="1.13.11.54"/>
    </reaction>
</comment>
<evidence type="ECO:0000256" key="5">
    <source>
        <dbReference type="ARBA" id="ARBA00022723"/>
    </source>
</evidence>
<evidence type="ECO:0000256" key="9">
    <source>
        <dbReference type="ARBA" id="ARBA00023167"/>
    </source>
</evidence>
<dbReference type="InterPro" id="IPR014710">
    <property type="entry name" value="RmlC-like_jellyroll"/>
</dbReference>
<accession>A0A5N4AVF4</accession>
<evidence type="ECO:0000313" key="12">
    <source>
        <dbReference type="Proteomes" id="UP000327044"/>
    </source>
</evidence>
<gene>
    <name evidence="11" type="ORF">PPYR_05709</name>
</gene>
<dbReference type="Gene3D" id="2.60.120.10">
    <property type="entry name" value="Jelly Rolls"/>
    <property type="match status" value="1"/>
</dbReference>
<dbReference type="Pfam" id="PF03079">
    <property type="entry name" value="ARD"/>
    <property type="match status" value="1"/>
</dbReference>
<keyword evidence="6" id="KW-0223">Dioxygenase</keyword>
<organism evidence="11 12">
    <name type="scientific">Photinus pyralis</name>
    <name type="common">Common eastern firefly</name>
    <name type="synonym">Lampyris pyralis</name>
    <dbReference type="NCBI Taxonomy" id="7054"/>
    <lineage>
        <taxon>Eukaryota</taxon>
        <taxon>Metazoa</taxon>
        <taxon>Ecdysozoa</taxon>
        <taxon>Arthropoda</taxon>
        <taxon>Hexapoda</taxon>
        <taxon>Insecta</taxon>
        <taxon>Pterygota</taxon>
        <taxon>Neoptera</taxon>
        <taxon>Endopterygota</taxon>
        <taxon>Coleoptera</taxon>
        <taxon>Polyphaga</taxon>
        <taxon>Elateriformia</taxon>
        <taxon>Elateroidea</taxon>
        <taxon>Lampyridae</taxon>
        <taxon>Lampyrinae</taxon>
        <taxon>Photinus</taxon>
    </lineage>
</organism>